<keyword evidence="3" id="KW-1185">Reference proteome</keyword>
<dbReference type="AlphaFoldDB" id="A0AAD7BLM3"/>
<evidence type="ECO:0000313" key="3">
    <source>
        <dbReference type="Proteomes" id="UP001221142"/>
    </source>
</evidence>
<evidence type="ECO:0000256" key="1">
    <source>
        <dbReference type="SAM" id="MobiDB-lite"/>
    </source>
</evidence>
<proteinExistence type="predicted"/>
<gene>
    <name evidence="2" type="ORF">FB45DRAFT_1060930</name>
</gene>
<name>A0AAD7BLM3_9AGAR</name>
<protein>
    <submittedName>
        <fullName evidence="2">Uncharacterized protein</fullName>
    </submittedName>
</protein>
<comment type="caution">
    <text evidence="2">The sequence shown here is derived from an EMBL/GenBank/DDBJ whole genome shotgun (WGS) entry which is preliminary data.</text>
</comment>
<reference evidence="2" key="1">
    <citation type="submission" date="2023-03" db="EMBL/GenBank/DDBJ databases">
        <title>Massive genome expansion in bonnet fungi (Mycena s.s.) driven by repeated elements and novel gene families across ecological guilds.</title>
        <authorList>
            <consortium name="Lawrence Berkeley National Laboratory"/>
            <person name="Harder C.B."/>
            <person name="Miyauchi S."/>
            <person name="Viragh M."/>
            <person name="Kuo A."/>
            <person name="Thoen E."/>
            <person name="Andreopoulos B."/>
            <person name="Lu D."/>
            <person name="Skrede I."/>
            <person name="Drula E."/>
            <person name="Henrissat B."/>
            <person name="Morin E."/>
            <person name="Kohler A."/>
            <person name="Barry K."/>
            <person name="LaButti K."/>
            <person name="Morin E."/>
            <person name="Salamov A."/>
            <person name="Lipzen A."/>
            <person name="Mereny Z."/>
            <person name="Hegedus B."/>
            <person name="Baldrian P."/>
            <person name="Stursova M."/>
            <person name="Weitz H."/>
            <person name="Taylor A."/>
            <person name="Grigoriev I.V."/>
            <person name="Nagy L.G."/>
            <person name="Martin F."/>
            <person name="Kauserud H."/>
        </authorList>
    </citation>
    <scope>NUCLEOTIDE SEQUENCE</scope>
    <source>
        <strain evidence="2">9284</strain>
    </source>
</reference>
<accession>A0AAD7BLM3</accession>
<feature type="region of interest" description="Disordered" evidence="1">
    <location>
        <begin position="352"/>
        <end position="371"/>
    </location>
</feature>
<sequence length="667" mass="75659">MDTNLLRNRNPNVRLGPFDGRVGCLTQVHGETYLVTTNAAYIPELPDISKNHVVYFHRDTRFGLDDPTLWPQQYSSFYCQLAAIPRRETCPELAPMWYTPIPDDHECVSSITRGIGRLSLARYVEVRDLFLPLRARVDRYLRSLPLHQSPHPLFVELNKSLEYGLTRLESLPLTFDQMCFTLTGVQRNFLELTALLDFLTIYKPRIDLLDAAEIYSVNEKCIGAFTTDPRIAQELFRAKLPFWFVRPLHLFANENILGVVPLTAPPSWLLQLQVTTQTDILGLKPIYTGASTTEKIHAMHALLRATSFYRDIFDSSESLGTSSMIPPTGSVRSSTISNRFAPYQAPAADGGATSLIGKKKKGGPKGPKKMDRDPYAPLQAQEMPDYIPVWSVALRCVDRTATTRPLKPGSRDKCFTLPEPALFASAEDPVRRCKFLHHWRHVRDAILYLLTLGKWTPLTNQQWRDILEGLIEPRGHVNSRTGKRSIGLAAILEPLIIAGHLDQSQLAVLPVPPENIPQYTINEFRRSIWEVAEINFRYELSALDRRASGQERFEDVRMCFPGGQLECVPLALATRGFASVSREDRLRYFIRLGTLMLDWGNTDVARPRFIDPERLGKPEEEFSEGEQRLLEDCVARYYTLSFYEYFGRAAVLPMRLSAGDLAGDEGN</sequence>
<feature type="compositionally biased region" description="Basic residues" evidence="1">
    <location>
        <begin position="357"/>
        <end position="367"/>
    </location>
</feature>
<dbReference type="EMBL" id="JARKIF010000013">
    <property type="protein sequence ID" value="KAJ7624718.1"/>
    <property type="molecule type" value="Genomic_DNA"/>
</dbReference>
<dbReference type="Proteomes" id="UP001221142">
    <property type="component" value="Unassembled WGS sequence"/>
</dbReference>
<organism evidence="2 3">
    <name type="scientific">Roridomyces roridus</name>
    <dbReference type="NCBI Taxonomy" id="1738132"/>
    <lineage>
        <taxon>Eukaryota</taxon>
        <taxon>Fungi</taxon>
        <taxon>Dikarya</taxon>
        <taxon>Basidiomycota</taxon>
        <taxon>Agaricomycotina</taxon>
        <taxon>Agaricomycetes</taxon>
        <taxon>Agaricomycetidae</taxon>
        <taxon>Agaricales</taxon>
        <taxon>Marasmiineae</taxon>
        <taxon>Mycenaceae</taxon>
        <taxon>Roridomyces</taxon>
    </lineage>
</organism>
<evidence type="ECO:0000313" key="2">
    <source>
        <dbReference type="EMBL" id="KAJ7624718.1"/>
    </source>
</evidence>